<evidence type="ECO:0000313" key="2">
    <source>
        <dbReference type="EMBL" id="SEP75630.1"/>
    </source>
</evidence>
<proteinExistence type="predicted"/>
<keyword evidence="3" id="KW-1185">Reference proteome</keyword>
<dbReference type="Proteomes" id="UP000198504">
    <property type="component" value="Unassembled WGS sequence"/>
</dbReference>
<feature type="transmembrane region" description="Helical" evidence="1">
    <location>
        <begin position="86"/>
        <end position="103"/>
    </location>
</feature>
<name>A0A1H9AG06_9ACTN</name>
<feature type="transmembrane region" description="Helical" evidence="1">
    <location>
        <begin position="109"/>
        <end position="130"/>
    </location>
</feature>
<accession>A0A1H9AG06</accession>
<evidence type="ECO:0008006" key="4">
    <source>
        <dbReference type="Google" id="ProtNLM"/>
    </source>
</evidence>
<evidence type="ECO:0000313" key="3">
    <source>
        <dbReference type="Proteomes" id="UP000198504"/>
    </source>
</evidence>
<evidence type="ECO:0000256" key="1">
    <source>
        <dbReference type="SAM" id="Phobius"/>
    </source>
</evidence>
<keyword evidence="1" id="KW-0812">Transmembrane</keyword>
<dbReference type="AlphaFoldDB" id="A0A1H9AG06"/>
<feature type="transmembrane region" description="Helical" evidence="1">
    <location>
        <begin position="50"/>
        <end position="74"/>
    </location>
</feature>
<protein>
    <recommendedName>
        <fullName evidence="4">Cytochrome c oxidase assembly protein subunit 15</fullName>
    </recommendedName>
</protein>
<dbReference type="STRING" id="1036181.SAMN05421756_101596"/>
<keyword evidence="1" id="KW-0472">Membrane</keyword>
<dbReference type="OrthoDB" id="5194105at2"/>
<keyword evidence="1" id="KW-1133">Transmembrane helix</keyword>
<dbReference type="RefSeq" id="WP_091177588.1">
    <property type="nucleotide sequence ID" value="NZ_FOFA01000001.1"/>
</dbReference>
<reference evidence="3" key="1">
    <citation type="submission" date="2016-10" db="EMBL/GenBank/DDBJ databases">
        <authorList>
            <person name="Varghese N."/>
            <person name="Submissions S."/>
        </authorList>
    </citation>
    <scope>NUCLEOTIDE SEQUENCE [LARGE SCALE GENOMIC DNA]</scope>
    <source>
        <strain evidence="3">CGMCC 4.6856</strain>
    </source>
</reference>
<organism evidence="2 3">
    <name type="scientific">Microlunatus flavus</name>
    <dbReference type="NCBI Taxonomy" id="1036181"/>
    <lineage>
        <taxon>Bacteria</taxon>
        <taxon>Bacillati</taxon>
        <taxon>Actinomycetota</taxon>
        <taxon>Actinomycetes</taxon>
        <taxon>Propionibacteriales</taxon>
        <taxon>Propionibacteriaceae</taxon>
        <taxon>Microlunatus</taxon>
    </lineage>
</organism>
<gene>
    <name evidence="2" type="ORF">SAMN05421756_101596</name>
</gene>
<dbReference type="EMBL" id="FOFA01000001">
    <property type="protein sequence ID" value="SEP75630.1"/>
    <property type="molecule type" value="Genomic_DNA"/>
</dbReference>
<sequence length="150" mass="14929">MKNVYRVLAYAVAALVAVQAASIAYALFGLAKYIDGGGAVDKNSDGFPGVGGLMAHGVGGQLVIPVVALALLVVSFFAHVPGGVRWALIVLGTVVVQVALGIFSHSLPALGAVHGALALVLFGVAVTAAMRVGSATSVVDEPARVATPVA</sequence>